<feature type="transmembrane region" description="Helical" evidence="7">
    <location>
        <begin position="6"/>
        <end position="23"/>
    </location>
</feature>
<dbReference type="Pfam" id="PF04819">
    <property type="entry name" value="DUF716"/>
    <property type="match status" value="1"/>
</dbReference>
<dbReference type="Proteomes" id="UP001140949">
    <property type="component" value="Unassembled WGS sequence"/>
</dbReference>
<dbReference type="GO" id="GO:0016020">
    <property type="term" value="C:membrane"/>
    <property type="evidence" value="ECO:0007669"/>
    <property type="project" value="UniProtKB-SubCell"/>
</dbReference>
<keyword evidence="4 7" id="KW-1133">Transmembrane helix</keyword>
<feature type="transmembrane region" description="Helical" evidence="7">
    <location>
        <begin position="54"/>
        <end position="71"/>
    </location>
</feature>
<feature type="transmembrane region" description="Helical" evidence="7">
    <location>
        <begin position="91"/>
        <end position="111"/>
    </location>
</feature>
<feature type="compositionally biased region" description="Basic and acidic residues" evidence="6">
    <location>
        <begin position="283"/>
        <end position="297"/>
    </location>
</feature>
<feature type="transmembrane region" description="Helical" evidence="7">
    <location>
        <begin position="123"/>
        <end position="143"/>
    </location>
</feature>
<reference evidence="8" key="1">
    <citation type="journal article" date="2023" name="GigaByte">
        <title>Genome assembly of the bearded iris, Iris pallida Lam.</title>
        <authorList>
            <person name="Bruccoleri R.E."/>
            <person name="Oakeley E.J."/>
            <person name="Faust A.M.E."/>
            <person name="Altorfer M."/>
            <person name="Dessus-Babus S."/>
            <person name="Burckhardt D."/>
            <person name="Oertli M."/>
            <person name="Naumann U."/>
            <person name="Petersen F."/>
            <person name="Wong J."/>
        </authorList>
    </citation>
    <scope>NUCLEOTIDE SEQUENCE</scope>
    <source>
        <strain evidence="8">GSM-AAB239-AS_SAM_17_03QT</strain>
    </source>
</reference>
<keyword evidence="5 7" id="KW-0472">Membrane</keyword>
<comment type="caution">
    <text evidence="8">The sequence shown here is derived from an EMBL/GenBank/DDBJ whole genome shotgun (WGS) entry which is preliminary data.</text>
</comment>
<feature type="transmembrane region" description="Helical" evidence="7">
    <location>
        <begin position="188"/>
        <end position="210"/>
    </location>
</feature>
<evidence type="ECO:0000256" key="1">
    <source>
        <dbReference type="ARBA" id="ARBA00004141"/>
    </source>
</evidence>
<evidence type="ECO:0000256" key="2">
    <source>
        <dbReference type="ARBA" id="ARBA00006948"/>
    </source>
</evidence>
<comment type="subcellular location">
    <subcellularLocation>
        <location evidence="1">Membrane</location>
        <topology evidence="1">Multi-pass membrane protein</topology>
    </subcellularLocation>
</comment>
<evidence type="ECO:0000256" key="6">
    <source>
        <dbReference type="SAM" id="MobiDB-lite"/>
    </source>
</evidence>
<name>A0AAX6DI92_IRIPA</name>
<evidence type="ECO:0000313" key="8">
    <source>
        <dbReference type="EMBL" id="KAJ6791439.1"/>
    </source>
</evidence>
<feature type="transmembrane region" description="Helical" evidence="7">
    <location>
        <begin position="155"/>
        <end position="176"/>
    </location>
</feature>
<comment type="similarity">
    <text evidence="2">Belongs to the TMEM45 family.</text>
</comment>
<dbReference type="EMBL" id="JANAVB010044419">
    <property type="protein sequence ID" value="KAJ6791439.1"/>
    <property type="molecule type" value="Genomic_DNA"/>
</dbReference>
<feature type="region of interest" description="Disordered" evidence="6">
    <location>
        <begin position="275"/>
        <end position="310"/>
    </location>
</feature>
<dbReference type="PANTHER" id="PTHR46285:SF3">
    <property type="entry name" value="PROTEINASE INHIBITOR I4, SERPIN (DUF716)"/>
    <property type="match status" value="1"/>
</dbReference>
<proteinExistence type="inferred from homology"/>
<keyword evidence="9" id="KW-1185">Reference proteome</keyword>
<organism evidence="8 9">
    <name type="scientific">Iris pallida</name>
    <name type="common">Sweet iris</name>
    <dbReference type="NCBI Taxonomy" id="29817"/>
    <lineage>
        <taxon>Eukaryota</taxon>
        <taxon>Viridiplantae</taxon>
        <taxon>Streptophyta</taxon>
        <taxon>Embryophyta</taxon>
        <taxon>Tracheophyta</taxon>
        <taxon>Spermatophyta</taxon>
        <taxon>Magnoliopsida</taxon>
        <taxon>Liliopsida</taxon>
        <taxon>Asparagales</taxon>
        <taxon>Iridaceae</taxon>
        <taxon>Iridoideae</taxon>
        <taxon>Irideae</taxon>
        <taxon>Iris</taxon>
    </lineage>
</organism>
<evidence type="ECO:0000256" key="4">
    <source>
        <dbReference type="ARBA" id="ARBA00022989"/>
    </source>
</evidence>
<gene>
    <name evidence="8" type="ORF">M6B38_244830</name>
</gene>
<dbReference type="AlphaFoldDB" id="A0AAX6DI92"/>
<evidence type="ECO:0000313" key="9">
    <source>
        <dbReference type="Proteomes" id="UP001140949"/>
    </source>
</evidence>
<feature type="transmembrane region" description="Helical" evidence="7">
    <location>
        <begin position="239"/>
        <end position="260"/>
    </location>
</feature>
<dbReference type="PANTHER" id="PTHR46285">
    <property type="entry name" value="PROTEINASE INHIBITOR I4, SERPIN (DUF716)-RELATED"/>
    <property type="match status" value="1"/>
</dbReference>
<accession>A0AAX6DI92</accession>
<dbReference type="InterPro" id="IPR006904">
    <property type="entry name" value="DUF716"/>
</dbReference>
<keyword evidence="3 7" id="KW-0812">Transmembrane</keyword>
<reference evidence="8" key="2">
    <citation type="submission" date="2023-04" db="EMBL/GenBank/DDBJ databases">
        <authorList>
            <person name="Bruccoleri R.E."/>
            <person name="Oakeley E.J."/>
            <person name="Faust A.-M."/>
            <person name="Dessus-Babus S."/>
            <person name="Altorfer M."/>
            <person name="Burckhardt D."/>
            <person name="Oertli M."/>
            <person name="Naumann U."/>
            <person name="Petersen F."/>
            <person name="Wong J."/>
        </authorList>
    </citation>
    <scope>NUCLEOTIDE SEQUENCE</scope>
    <source>
        <strain evidence="8">GSM-AAB239-AS_SAM_17_03QT</strain>
        <tissue evidence="8">Leaf</tissue>
    </source>
</reference>
<sequence length="310" mass="34816">MGSLIGHVAPGIGFFLIGLWHLFNHIKLHSLHPTTYTSSPWFPSPGFRYAEPTLIILGTALSISMELFIGPRRHQPLDDDLTIPSNHLRNFEHASISFSFLLYAAFAVALDRARLPRQRDVRAGLAQGLAAIALLQELLAFHLHSTDHVGVEGQYHWLLQIVIALTLSATLIGIPLPKSFLVGFARSVGVCFQGVWFVVMGYGLYIPAIVPKGCFVNDEDGHKVVRCKDEDSLERAKSLVNILFGWFVAAMVIFSMVFYLEMAKKYVKEQEYDSLDNGEDQDDLKSQKQLEESEHFVHGKRMMGSFDLEK</sequence>
<evidence type="ECO:0000256" key="7">
    <source>
        <dbReference type="SAM" id="Phobius"/>
    </source>
</evidence>
<evidence type="ECO:0000256" key="5">
    <source>
        <dbReference type="ARBA" id="ARBA00023136"/>
    </source>
</evidence>
<protein>
    <submittedName>
        <fullName evidence="8">Transmembrane protein 45B-like</fullName>
    </submittedName>
</protein>
<evidence type="ECO:0000256" key="3">
    <source>
        <dbReference type="ARBA" id="ARBA00022692"/>
    </source>
</evidence>